<name>Q1IL45_KORVE</name>
<dbReference type="KEGG" id="aba:Acid345_3404"/>
<dbReference type="RefSeq" id="WP_011524204.1">
    <property type="nucleotide sequence ID" value="NC_008009.1"/>
</dbReference>
<evidence type="ECO:0000313" key="2">
    <source>
        <dbReference type="Proteomes" id="UP000002432"/>
    </source>
</evidence>
<evidence type="ECO:0000313" key="1">
    <source>
        <dbReference type="EMBL" id="ABF42405.1"/>
    </source>
</evidence>
<dbReference type="EMBL" id="CP000360">
    <property type="protein sequence ID" value="ABF42405.1"/>
    <property type="molecule type" value="Genomic_DNA"/>
</dbReference>
<reference evidence="1 2" key="1">
    <citation type="journal article" date="2009" name="Appl. Environ. Microbiol.">
        <title>Three genomes from the phylum Acidobacteria provide insight into the lifestyles of these microorganisms in soils.</title>
        <authorList>
            <person name="Ward N.L."/>
            <person name="Challacombe J.F."/>
            <person name="Janssen P.H."/>
            <person name="Henrissat B."/>
            <person name="Coutinho P.M."/>
            <person name="Wu M."/>
            <person name="Xie G."/>
            <person name="Haft D.H."/>
            <person name="Sait M."/>
            <person name="Badger J."/>
            <person name="Barabote R.D."/>
            <person name="Bradley B."/>
            <person name="Brettin T.S."/>
            <person name="Brinkac L.M."/>
            <person name="Bruce D."/>
            <person name="Creasy T."/>
            <person name="Daugherty S.C."/>
            <person name="Davidsen T.M."/>
            <person name="DeBoy R.T."/>
            <person name="Detter J.C."/>
            <person name="Dodson R.J."/>
            <person name="Durkin A.S."/>
            <person name="Ganapathy A."/>
            <person name="Gwinn-Giglio M."/>
            <person name="Han C.S."/>
            <person name="Khouri H."/>
            <person name="Kiss H."/>
            <person name="Kothari S.P."/>
            <person name="Madupu R."/>
            <person name="Nelson K.E."/>
            <person name="Nelson W.C."/>
            <person name="Paulsen I."/>
            <person name="Penn K."/>
            <person name="Ren Q."/>
            <person name="Rosovitz M.J."/>
            <person name="Selengut J.D."/>
            <person name="Shrivastava S."/>
            <person name="Sullivan S.A."/>
            <person name="Tapia R."/>
            <person name="Thompson L.S."/>
            <person name="Watkins K.L."/>
            <person name="Yang Q."/>
            <person name="Yu C."/>
            <person name="Zafar N."/>
            <person name="Zhou L."/>
            <person name="Kuske C.R."/>
        </authorList>
    </citation>
    <scope>NUCLEOTIDE SEQUENCE [LARGE SCALE GENOMIC DNA]</scope>
    <source>
        <strain evidence="1 2">Ellin345</strain>
    </source>
</reference>
<dbReference type="Proteomes" id="UP000002432">
    <property type="component" value="Chromosome"/>
</dbReference>
<organism evidence="1 2">
    <name type="scientific">Koribacter versatilis (strain Ellin345)</name>
    <dbReference type="NCBI Taxonomy" id="204669"/>
    <lineage>
        <taxon>Bacteria</taxon>
        <taxon>Pseudomonadati</taxon>
        <taxon>Acidobacteriota</taxon>
        <taxon>Terriglobia</taxon>
        <taxon>Terriglobales</taxon>
        <taxon>Candidatus Korobacteraceae</taxon>
        <taxon>Candidatus Korobacter</taxon>
    </lineage>
</organism>
<gene>
    <name evidence="1" type="ordered locus">Acid345_3404</name>
</gene>
<protein>
    <submittedName>
        <fullName evidence="1">Uncharacterized protein</fullName>
    </submittedName>
</protein>
<dbReference type="STRING" id="204669.Acid345_3404"/>
<proteinExistence type="predicted"/>
<keyword evidence="2" id="KW-1185">Reference proteome</keyword>
<dbReference type="EnsemblBacteria" id="ABF42405">
    <property type="protein sequence ID" value="ABF42405"/>
    <property type="gene ID" value="Acid345_3404"/>
</dbReference>
<dbReference type="HOGENOM" id="CLU_2219658_0_0_0"/>
<sequence>MSVTDIALMRRWRGAILEYVYNGHRHQQSRMDGVALWGMMQDFGHMASLNDVITMLQQLRDREYLTFEETRNKYTNEISITKIQITPEGCDLVEGLVKEDPAVRIL</sequence>
<accession>Q1IL45</accession>
<dbReference type="AlphaFoldDB" id="Q1IL45"/>